<dbReference type="Pfam" id="PF13813">
    <property type="entry name" value="MBOAT_2"/>
    <property type="match status" value="1"/>
</dbReference>
<accession>A0A8E2FCV4</accession>
<dbReference type="GO" id="GO:0008374">
    <property type="term" value="F:O-acyltransferase activity"/>
    <property type="evidence" value="ECO:0007669"/>
    <property type="project" value="InterPro"/>
</dbReference>
<evidence type="ECO:0000313" key="10">
    <source>
        <dbReference type="Proteomes" id="UP000250140"/>
    </source>
</evidence>
<evidence type="ECO:0000256" key="3">
    <source>
        <dbReference type="ARBA" id="ARBA00022679"/>
    </source>
</evidence>
<dbReference type="EMBL" id="KV748524">
    <property type="protein sequence ID" value="OCL14832.1"/>
    <property type="molecule type" value="Genomic_DNA"/>
</dbReference>
<dbReference type="OrthoDB" id="1077582at2759"/>
<dbReference type="GO" id="GO:0006629">
    <property type="term" value="P:lipid metabolic process"/>
    <property type="evidence" value="ECO:0007669"/>
    <property type="project" value="InterPro"/>
</dbReference>
<protein>
    <submittedName>
        <fullName evidence="9">Putative toxin biosynthesis protein</fullName>
    </submittedName>
</protein>
<evidence type="ECO:0000256" key="6">
    <source>
        <dbReference type="ARBA" id="ARBA00023136"/>
    </source>
</evidence>
<dbReference type="AlphaFoldDB" id="A0A8E2FCV4"/>
<evidence type="ECO:0000256" key="2">
    <source>
        <dbReference type="ARBA" id="ARBA00007282"/>
    </source>
</evidence>
<name>A0A8E2FCV4_9PEZI</name>
<feature type="domain" description="Wax synthase" evidence="8">
    <location>
        <begin position="261"/>
        <end position="348"/>
    </location>
</feature>
<gene>
    <name evidence="9" type="ORF">AOQ84DRAFT_394213</name>
</gene>
<dbReference type="Proteomes" id="UP000250140">
    <property type="component" value="Unassembled WGS sequence"/>
</dbReference>
<evidence type="ECO:0000256" key="5">
    <source>
        <dbReference type="ARBA" id="ARBA00022989"/>
    </source>
</evidence>
<organism evidence="9 10">
    <name type="scientific">Glonium stellatum</name>
    <dbReference type="NCBI Taxonomy" id="574774"/>
    <lineage>
        <taxon>Eukaryota</taxon>
        <taxon>Fungi</taxon>
        <taxon>Dikarya</taxon>
        <taxon>Ascomycota</taxon>
        <taxon>Pezizomycotina</taxon>
        <taxon>Dothideomycetes</taxon>
        <taxon>Pleosporomycetidae</taxon>
        <taxon>Gloniales</taxon>
        <taxon>Gloniaceae</taxon>
        <taxon>Glonium</taxon>
    </lineage>
</organism>
<keyword evidence="10" id="KW-1185">Reference proteome</keyword>
<sequence length="426" mass="47754">MAFDSLSDPSLVHPALLATFGIFTLSFLVGFTSHSSLLRPAALPIILSCVYLITSNSHLYMRDYWSGMLGGISCTYLLQYLDLCLLSQWDFTCNGPAKCTPSPVVSPDGRATNVDGTIVSDPSKSRGSFWPRLHFGLSSTFSYRHVNKPYESRNTPTFDEHRPGYVPCRANFLIKSAIIAGSCYLFVDLVSAAPPENNATRFGPGHVSIFGRIQDVTLQELTIRAFSTMTMWISSYCVLQCIYNAMSIVAVGSSLSPVKSWRPAFGSPLEAYTIRRFWGNFWHQNLRRRMGEPAAFITHQILQLSKGSILARYLKIGLTFFISGLIHAGADMAGGIPFHDQGTIRFFVTQAFGIIIEDSIEALYRFSYGKDCKRRRTPGWARAIGYVWTFAFLVWSTPAWFYPSAARTTADTRKMIPFSIIYWLTR</sequence>
<evidence type="ECO:0000256" key="4">
    <source>
        <dbReference type="ARBA" id="ARBA00022692"/>
    </source>
</evidence>
<evidence type="ECO:0000259" key="8">
    <source>
        <dbReference type="Pfam" id="PF13813"/>
    </source>
</evidence>
<keyword evidence="5 7" id="KW-1133">Transmembrane helix</keyword>
<feature type="transmembrane region" description="Helical" evidence="7">
    <location>
        <begin position="12"/>
        <end position="31"/>
    </location>
</feature>
<dbReference type="PANTHER" id="PTHR31595">
    <property type="entry name" value="LONG-CHAIN-ALCOHOL O-FATTY-ACYLTRANSFERASE 3-RELATED"/>
    <property type="match status" value="1"/>
</dbReference>
<dbReference type="GO" id="GO:0016020">
    <property type="term" value="C:membrane"/>
    <property type="evidence" value="ECO:0007669"/>
    <property type="project" value="UniProtKB-SubCell"/>
</dbReference>
<evidence type="ECO:0000313" key="9">
    <source>
        <dbReference type="EMBL" id="OCL14832.1"/>
    </source>
</evidence>
<feature type="transmembrane region" description="Helical" evidence="7">
    <location>
        <begin position="37"/>
        <end position="54"/>
    </location>
</feature>
<dbReference type="InterPro" id="IPR032805">
    <property type="entry name" value="Wax_synthase_dom"/>
</dbReference>
<keyword evidence="6 7" id="KW-0472">Membrane</keyword>
<proteinExistence type="inferred from homology"/>
<dbReference type="InterPro" id="IPR044851">
    <property type="entry name" value="Wax_synthase"/>
</dbReference>
<comment type="similarity">
    <text evidence="2">Belongs to the wax synthase family.</text>
</comment>
<keyword evidence="3" id="KW-0808">Transferase</keyword>
<evidence type="ECO:0000256" key="1">
    <source>
        <dbReference type="ARBA" id="ARBA00004141"/>
    </source>
</evidence>
<keyword evidence="4 7" id="KW-0812">Transmembrane</keyword>
<feature type="transmembrane region" description="Helical" evidence="7">
    <location>
        <begin position="383"/>
        <end position="402"/>
    </location>
</feature>
<evidence type="ECO:0000256" key="7">
    <source>
        <dbReference type="SAM" id="Phobius"/>
    </source>
</evidence>
<comment type="subcellular location">
    <subcellularLocation>
        <location evidence="1">Membrane</location>
        <topology evidence="1">Multi-pass membrane protein</topology>
    </subcellularLocation>
</comment>
<dbReference type="PANTHER" id="PTHR31595:SF60">
    <property type="entry name" value="BIOSYNTHESIS PROTEIN (TRI7), PUTATIVE (AFU_ORTHOLOGUE AFUA_8G05970)-RELATED"/>
    <property type="match status" value="1"/>
</dbReference>
<reference evidence="9 10" key="1">
    <citation type="journal article" date="2016" name="Nat. Commun.">
        <title>Ectomycorrhizal ecology is imprinted in the genome of the dominant symbiotic fungus Cenococcum geophilum.</title>
        <authorList>
            <consortium name="DOE Joint Genome Institute"/>
            <person name="Peter M."/>
            <person name="Kohler A."/>
            <person name="Ohm R.A."/>
            <person name="Kuo A."/>
            <person name="Krutzmann J."/>
            <person name="Morin E."/>
            <person name="Arend M."/>
            <person name="Barry K.W."/>
            <person name="Binder M."/>
            <person name="Choi C."/>
            <person name="Clum A."/>
            <person name="Copeland A."/>
            <person name="Grisel N."/>
            <person name="Haridas S."/>
            <person name="Kipfer T."/>
            <person name="LaButti K."/>
            <person name="Lindquist E."/>
            <person name="Lipzen A."/>
            <person name="Maire R."/>
            <person name="Meier B."/>
            <person name="Mihaltcheva S."/>
            <person name="Molinier V."/>
            <person name="Murat C."/>
            <person name="Poggeler S."/>
            <person name="Quandt C.A."/>
            <person name="Sperisen C."/>
            <person name="Tritt A."/>
            <person name="Tisserant E."/>
            <person name="Crous P.W."/>
            <person name="Henrissat B."/>
            <person name="Nehls U."/>
            <person name="Egli S."/>
            <person name="Spatafora J.W."/>
            <person name="Grigoriev I.V."/>
            <person name="Martin F.M."/>
        </authorList>
    </citation>
    <scope>NUCLEOTIDE SEQUENCE [LARGE SCALE GENOMIC DNA]</scope>
    <source>
        <strain evidence="9 10">CBS 207.34</strain>
    </source>
</reference>